<keyword evidence="3 6" id="KW-0812">Transmembrane</keyword>
<feature type="transmembrane region" description="Helical" evidence="6">
    <location>
        <begin position="246"/>
        <end position="264"/>
    </location>
</feature>
<keyword evidence="8" id="KW-1185">Reference proteome</keyword>
<protein>
    <submittedName>
        <fullName evidence="7">Uncharacterized protein</fullName>
    </submittedName>
</protein>
<evidence type="ECO:0000256" key="4">
    <source>
        <dbReference type="ARBA" id="ARBA00022989"/>
    </source>
</evidence>
<comment type="subcellular location">
    <subcellularLocation>
        <location evidence="1">Membrane</location>
        <topology evidence="1">Multi-pass membrane protein</topology>
    </subcellularLocation>
</comment>
<feature type="transmembrane region" description="Helical" evidence="6">
    <location>
        <begin position="138"/>
        <end position="159"/>
    </location>
</feature>
<dbReference type="Pfam" id="PF01184">
    <property type="entry name" value="Gpr1_Fun34_YaaH"/>
    <property type="match status" value="1"/>
</dbReference>
<dbReference type="GO" id="GO:0005886">
    <property type="term" value="C:plasma membrane"/>
    <property type="evidence" value="ECO:0007669"/>
    <property type="project" value="TreeGrafter"/>
</dbReference>
<feature type="transmembrane region" description="Helical" evidence="6">
    <location>
        <begin position="61"/>
        <end position="80"/>
    </location>
</feature>
<dbReference type="Proteomes" id="UP001147760">
    <property type="component" value="Unassembled WGS sequence"/>
</dbReference>
<evidence type="ECO:0000256" key="3">
    <source>
        <dbReference type="ARBA" id="ARBA00022692"/>
    </source>
</evidence>
<dbReference type="InterPro" id="IPR051633">
    <property type="entry name" value="AceTr"/>
</dbReference>
<dbReference type="InterPro" id="IPR000791">
    <property type="entry name" value="Gpr1/Fun34/SatP-like"/>
</dbReference>
<organism evidence="7 8">
    <name type="scientific">Penicillium desertorum</name>
    <dbReference type="NCBI Taxonomy" id="1303715"/>
    <lineage>
        <taxon>Eukaryota</taxon>
        <taxon>Fungi</taxon>
        <taxon>Dikarya</taxon>
        <taxon>Ascomycota</taxon>
        <taxon>Pezizomycotina</taxon>
        <taxon>Eurotiomycetes</taxon>
        <taxon>Eurotiomycetidae</taxon>
        <taxon>Eurotiales</taxon>
        <taxon>Aspergillaceae</taxon>
        <taxon>Penicillium</taxon>
    </lineage>
</organism>
<dbReference type="EMBL" id="JAPWDO010000008">
    <property type="protein sequence ID" value="KAJ5459137.1"/>
    <property type="molecule type" value="Genomic_DNA"/>
</dbReference>
<keyword evidence="4 6" id="KW-1133">Transmembrane helix</keyword>
<evidence type="ECO:0000256" key="5">
    <source>
        <dbReference type="ARBA" id="ARBA00023136"/>
    </source>
</evidence>
<dbReference type="AlphaFoldDB" id="A0A9W9WGK5"/>
<accession>A0A9W9WGK5</accession>
<reference evidence="7" key="1">
    <citation type="submission" date="2022-12" db="EMBL/GenBank/DDBJ databases">
        <authorList>
            <person name="Petersen C."/>
        </authorList>
    </citation>
    <scope>NUCLEOTIDE SEQUENCE</scope>
    <source>
        <strain evidence="7">IBT 17660</strain>
    </source>
</reference>
<comment type="caution">
    <text evidence="7">The sequence shown here is derived from an EMBL/GenBank/DDBJ whole genome shotgun (WGS) entry which is preliminary data.</text>
</comment>
<evidence type="ECO:0000313" key="7">
    <source>
        <dbReference type="EMBL" id="KAJ5459137.1"/>
    </source>
</evidence>
<evidence type="ECO:0000256" key="2">
    <source>
        <dbReference type="ARBA" id="ARBA00005587"/>
    </source>
</evidence>
<proteinExistence type="inferred from homology"/>
<gene>
    <name evidence="7" type="ORF">N7530_011081</name>
</gene>
<reference evidence="7" key="2">
    <citation type="journal article" date="2023" name="IMA Fungus">
        <title>Comparative genomic study of the Penicillium genus elucidates a diverse pangenome and 15 lateral gene transfer events.</title>
        <authorList>
            <person name="Petersen C."/>
            <person name="Sorensen T."/>
            <person name="Nielsen M.R."/>
            <person name="Sondergaard T.E."/>
            <person name="Sorensen J.L."/>
            <person name="Fitzpatrick D.A."/>
            <person name="Frisvad J.C."/>
            <person name="Nielsen K.L."/>
        </authorList>
    </citation>
    <scope>NUCLEOTIDE SEQUENCE</scope>
    <source>
        <strain evidence="7">IBT 17660</strain>
    </source>
</reference>
<comment type="similarity">
    <text evidence="2">Belongs to the acetate uptake transporter (AceTr) (TC 2.A.96) family.</text>
</comment>
<evidence type="ECO:0000313" key="8">
    <source>
        <dbReference type="Proteomes" id="UP001147760"/>
    </source>
</evidence>
<keyword evidence="5 6" id="KW-0472">Membrane</keyword>
<name>A0A9W9WGK5_9EURO</name>
<sequence>MSDDNISDKHEASTAEMLRRYQTAESVMLPIPRDIFEKLYLSPKTPNAGKLRSTFGNPTPISLMGFLLAATPTAMLTMGWRGAGEMAVLSCKRDNADVMAQAILTIPSTRPVYIFFGAMVQIFGAIGEWILGNTFSCALFFTYGTFWLVQGTSIMPFFAVGTMYSPDGNTLEGMETAEYSATVGFYYVTLALLTFVYMICSIRTNVCLFLALFLLVITFGLFAGTYFQTALGNLVLAAKLQKAAGAFNFALCIPIWHIFIAQILDAVDFPIALPVGDLSTVVLGKSQKARKREVDG</sequence>
<dbReference type="PANTHER" id="PTHR31123">
    <property type="entry name" value="ACCUMULATION OF DYADS PROTEIN 2-RELATED"/>
    <property type="match status" value="1"/>
</dbReference>
<dbReference type="PANTHER" id="PTHR31123:SF6">
    <property type="entry name" value="MEMBRANE AMMONIUM TRANSPORTER (ATO3), PUTATIVE (AFU_ORTHOLOGUE AFUA_5G01140)-RELATED"/>
    <property type="match status" value="1"/>
</dbReference>
<dbReference type="GO" id="GO:0015123">
    <property type="term" value="F:acetate transmembrane transporter activity"/>
    <property type="evidence" value="ECO:0007669"/>
    <property type="project" value="TreeGrafter"/>
</dbReference>
<feature type="transmembrane region" description="Helical" evidence="6">
    <location>
        <begin position="206"/>
        <end position="226"/>
    </location>
</feature>
<feature type="transmembrane region" description="Helical" evidence="6">
    <location>
        <begin position="179"/>
        <end position="199"/>
    </location>
</feature>
<evidence type="ECO:0000256" key="1">
    <source>
        <dbReference type="ARBA" id="ARBA00004141"/>
    </source>
</evidence>
<dbReference type="OrthoDB" id="3648309at2759"/>
<evidence type="ECO:0000256" key="6">
    <source>
        <dbReference type="SAM" id="Phobius"/>
    </source>
</evidence>
<feature type="transmembrane region" description="Helical" evidence="6">
    <location>
        <begin position="112"/>
        <end position="131"/>
    </location>
</feature>